<dbReference type="UniPathway" id="UPA00109">
    <property type="reaction ID" value="UER00180"/>
</dbReference>
<comment type="similarity">
    <text evidence="1 6">Belongs to the hexokinase family.</text>
</comment>
<evidence type="ECO:0000256" key="3">
    <source>
        <dbReference type="ARBA" id="ARBA00022741"/>
    </source>
</evidence>
<organism evidence="10 11">
    <name type="scientific">Microthyrium microscopicum</name>
    <dbReference type="NCBI Taxonomy" id="703497"/>
    <lineage>
        <taxon>Eukaryota</taxon>
        <taxon>Fungi</taxon>
        <taxon>Dikarya</taxon>
        <taxon>Ascomycota</taxon>
        <taxon>Pezizomycotina</taxon>
        <taxon>Dothideomycetes</taxon>
        <taxon>Dothideomycetes incertae sedis</taxon>
        <taxon>Microthyriales</taxon>
        <taxon>Microthyriaceae</taxon>
        <taxon>Microthyrium</taxon>
    </lineage>
</organism>
<evidence type="ECO:0000256" key="1">
    <source>
        <dbReference type="ARBA" id="ARBA00009225"/>
    </source>
</evidence>
<evidence type="ECO:0000313" key="10">
    <source>
        <dbReference type="EMBL" id="KAF2672963.1"/>
    </source>
</evidence>
<name>A0A6A6UNC7_9PEZI</name>
<dbReference type="GO" id="GO:0005739">
    <property type="term" value="C:mitochondrion"/>
    <property type="evidence" value="ECO:0007669"/>
    <property type="project" value="TreeGrafter"/>
</dbReference>
<dbReference type="PANTHER" id="PTHR19443">
    <property type="entry name" value="HEXOKINASE"/>
    <property type="match status" value="1"/>
</dbReference>
<dbReference type="GO" id="GO:0005536">
    <property type="term" value="F:D-glucose binding"/>
    <property type="evidence" value="ECO:0007669"/>
    <property type="project" value="InterPro"/>
</dbReference>
<dbReference type="PROSITE" id="PS51748">
    <property type="entry name" value="HEXOKINASE_2"/>
    <property type="match status" value="1"/>
</dbReference>
<dbReference type="Pfam" id="PF03727">
    <property type="entry name" value="Hexokinase_2"/>
    <property type="match status" value="1"/>
</dbReference>
<feature type="compositionally biased region" description="Polar residues" evidence="7">
    <location>
        <begin position="1"/>
        <end position="25"/>
    </location>
</feature>
<dbReference type="PANTHER" id="PTHR19443:SF24">
    <property type="entry name" value="PHOSPHOTRANSFERASE"/>
    <property type="match status" value="1"/>
</dbReference>
<protein>
    <recommendedName>
        <fullName evidence="6">Phosphotransferase</fullName>
        <ecNumber evidence="6">2.7.1.-</ecNumber>
    </recommendedName>
</protein>
<dbReference type="EC" id="2.7.1.-" evidence="6"/>
<dbReference type="GO" id="GO:0008865">
    <property type="term" value="F:fructokinase activity"/>
    <property type="evidence" value="ECO:0007669"/>
    <property type="project" value="TreeGrafter"/>
</dbReference>
<dbReference type="GO" id="GO:0006006">
    <property type="term" value="P:glucose metabolic process"/>
    <property type="evidence" value="ECO:0007669"/>
    <property type="project" value="TreeGrafter"/>
</dbReference>
<evidence type="ECO:0000256" key="2">
    <source>
        <dbReference type="ARBA" id="ARBA00022679"/>
    </source>
</evidence>
<evidence type="ECO:0000256" key="4">
    <source>
        <dbReference type="ARBA" id="ARBA00022777"/>
    </source>
</evidence>
<keyword evidence="4 6" id="KW-0418">Kinase</keyword>
<keyword evidence="2 6" id="KW-0808">Transferase</keyword>
<gene>
    <name evidence="10" type="ORF">BT63DRAFT_368342</name>
</gene>
<dbReference type="InterPro" id="IPR022673">
    <property type="entry name" value="Hexokinase_C"/>
</dbReference>
<dbReference type="InterPro" id="IPR001312">
    <property type="entry name" value="Hexokinase"/>
</dbReference>
<dbReference type="Proteomes" id="UP000799302">
    <property type="component" value="Unassembled WGS sequence"/>
</dbReference>
<dbReference type="InterPro" id="IPR043129">
    <property type="entry name" value="ATPase_NBD"/>
</dbReference>
<dbReference type="PRINTS" id="PR00475">
    <property type="entry name" value="HEXOKINASE"/>
</dbReference>
<dbReference type="GO" id="GO:0006096">
    <property type="term" value="P:glycolytic process"/>
    <property type="evidence" value="ECO:0007669"/>
    <property type="project" value="UniProtKB-UniPathway"/>
</dbReference>
<evidence type="ECO:0000256" key="7">
    <source>
        <dbReference type="SAM" id="MobiDB-lite"/>
    </source>
</evidence>
<dbReference type="GO" id="GO:0004340">
    <property type="term" value="F:glucokinase activity"/>
    <property type="evidence" value="ECO:0007669"/>
    <property type="project" value="TreeGrafter"/>
</dbReference>
<dbReference type="GO" id="GO:0001678">
    <property type="term" value="P:intracellular glucose homeostasis"/>
    <property type="evidence" value="ECO:0007669"/>
    <property type="project" value="InterPro"/>
</dbReference>
<dbReference type="GO" id="GO:0006013">
    <property type="term" value="P:mannose metabolic process"/>
    <property type="evidence" value="ECO:0007669"/>
    <property type="project" value="TreeGrafter"/>
</dbReference>
<keyword evidence="3 6" id="KW-0547">Nucleotide-binding</keyword>
<sequence>MSPFSSPKSKHISTLDSSQTSSPRYSTEDKLENGISTKTGLQSFLQNVTEAFESQLETKQLLELSEGLQAQFREKLASSNMCMLPSYNHTLPTGMESGSYLALDVGGTNFRVALVNLSGSSMAEEGSKMRIVKMTTFKIDSRVRALKGHDFFDWMAEGIETVVNQPEVREAHGDGIYAMGVAWSFPLEETSIRTGRLLAMGKGFSATHGVAGTDLTELIMRACSRKSLPVRMDAIINDGSATLLSCAYTNPTTRFGLILGTGTNMSIILPVSALSPSKFASRPAVWMQQAKHVLVNSEFSMFGNDLLPATRWDAALNVAHPMPDFQPFEYRISGRYIGELVRLVLLDAVKEAGLFGGDVPRGLEEAYVLDAGVLAAIDVDADSTALSDAFPCIMTSEERQLVQRVVQLITRRAASLLAAGIHAMCQLRNSSEDKVPAKDADVKERVAIGCNGSVIERYPDFRARTQRTLDALMHGSQTVELEIAVESAIYGAAVAVGCLEGIEG</sequence>
<keyword evidence="5 6" id="KW-0067">ATP-binding</keyword>
<keyword evidence="6" id="KW-0324">Glycolysis</keyword>
<evidence type="ECO:0000256" key="5">
    <source>
        <dbReference type="ARBA" id="ARBA00022840"/>
    </source>
</evidence>
<dbReference type="EMBL" id="MU004231">
    <property type="protein sequence ID" value="KAF2672963.1"/>
    <property type="molecule type" value="Genomic_DNA"/>
</dbReference>
<dbReference type="AlphaFoldDB" id="A0A6A6UNC7"/>
<dbReference type="GO" id="GO:0019158">
    <property type="term" value="F:mannokinase activity"/>
    <property type="evidence" value="ECO:0007669"/>
    <property type="project" value="TreeGrafter"/>
</dbReference>
<dbReference type="OrthoDB" id="419537at2759"/>
<dbReference type="GO" id="GO:0005524">
    <property type="term" value="F:ATP binding"/>
    <property type="evidence" value="ECO:0007669"/>
    <property type="project" value="UniProtKB-UniRule"/>
</dbReference>
<feature type="domain" description="Hexokinase N-terminal" evidence="8">
    <location>
        <begin position="54"/>
        <end position="248"/>
    </location>
</feature>
<keyword evidence="11" id="KW-1185">Reference proteome</keyword>
<evidence type="ECO:0000259" key="9">
    <source>
        <dbReference type="Pfam" id="PF03727"/>
    </source>
</evidence>
<reference evidence="10" key="1">
    <citation type="journal article" date="2020" name="Stud. Mycol.">
        <title>101 Dothideomycetes genomes: a test case for predicting lifestyles and emergence of pathogens.</title>
        <authorList>
            <person name="Haridas S."/>
            <person name="Albert R."/>
            <person name="Binder M."/>
            <person name="Bloem J."/>
            <person name="Labutti K."/>
            <person name="Salamov A."/>
            <person name="Andreopoulos B."/>
            <person name="Baker S."/>
            <person name="Barry K."/>
            <person name="Bills G."/>
            <person name="Bluhm B."/>
            <person name="Cannon C."/>
            <person name="Castanera R."/>
            <person name="Culley D."/>
            <person name="Daum C."/>
            <person name="Ezra D."/>
            <person name="Gonzalez J."/>
            <person name="Henrissat B."/>
            <person name="Kuo A."/>
            <person name="Liang C."/>
            <person name="Lipzen A."/>
            <person name="Lutzoni F."/>
            <person name="Magnuson J."/>
            <person name="Mondo S."/>
            <person name="Nolan M."/>
            <person name="Ohm R."/>
            <person name="Pangilinan J."/>
            <person name="Park H.-J."/>
            <person name="Ramirez L."/>
            <person name="Alfaro M."/>
            <person name="Sun H."/>
            <person name="Tritt A."/>
            <person name="Yoshinaga Y."/>
            <person name="Zwiers L.-H."/>
            <person name="Turgeon B."/>
            <person name="Goodwin S."/>
            <person name="Spatafora J."/>
            <person name="Crous P."/>
            <person name="Grigoriev I."/>
        </authorList>
    </citation>
    <scope>NUCLEOTIDE SEQUENCE</scope>
    <source>
        <strain evidence="10">CBS 115976</strain>
    </source>
</reference>
<dbReference type="Pfam" id="PF00349">
    <property type="entry name" value="Hexokinase_1"/>
    <property type="match status" value="1"/>
</dbReference>
<dbReference type="Gene3D" id="3.40.367.20">
    <property type="match status" value="1"/>
</dbReference>
<proteinExistence type="inferred from homology"/>
<evidence type="ECO:0000256" key="6">
    <source>
        <dbReference type="RuleBase" id="RU362007"/>
    </source>
</evidence>
<evidence type="ECO:0000259" key="8">
    <source>
        <dbReference type="Pfam" id="PF00349"/>
    </source>
</evidence>
<dbReference type="InterPro" id="IPR022672">
    <property type="entry name" value="Hexokinase_N"/>
</dbReference>
<accession>A0A6A6UNC7</accession>
<dbReference type="GO" id="GO:0005829">
    <property type="term" value="C:cytosol"/>
    <property type="evidence" value="ECO:0007669"/>
    <property type="project" value="TreeGrafter"/>
</dbReference>
<dbReference type="SUPFAM" id="SSF53067">
    <property type="entry name" value="Actin-like ATPase domain"/>
    <property type="match status" value="2"/>
</dbReference>
<feature type="region of interest" description="Disordered" evidence="7">
    <location>
        <begin position="1"/>
        <end position="30"/>
    </location>
</feature>
<dbReference type="Gene3D" id="3.30.420.40">
    <property type="match status" value="1"/>
</dbReference>
<evidence type="ECO:0000313" key="11">
    <source>
        <dbReference type="Proteomes" id="UP000799302"/>
    </source>
</evidence>
<feature type="domain" description="Hexokinase C-terminal" evidence="9">
    <location>
        <begin position="255"/>
        <end position="496"/>
    </location>
</feature>